<evidence type="ECO:0000256" key="15">
    <source>
        <dbReference type="RuleBase" id="RU362098"/>
    </source>
</evidence>
<feature type="transmembrane region" description="Helical" evidence="15">
    <location>
        <begin position="615"/>
        <end position="637"/>
    </location>
</feature>
<evidence type="ECO:0000256" key="2">
    <source>
        <dbReference type="ARBA" id="ARBA00004651"/>
    </source>
</evidence>
<feature type="transmembrane region" description="Helical" evidence="15">
    <location>
        <begin position="456"/>
        <end position="482"/>
    </location>
</feature>
<dbReference type="PROSITE" id="PS51711">
    <property type="entry name" value="G_FEOB"/>
    <property type="match status" value="1"/>
</dbReference>
<dbReference type="Pfam" id="PF07664">
    <property type="entry name" value="FeoB_C"/>
    <property type="match status" value="1"/>
</dbReference>
<evidence type="ECO:0000259" key="16">
    <source>
        <dbReference type="PROSITE" id="PS51711"/>
    </source>
</evidence>
<evidence type="ECO:0000256" key="13">
    <source>
        <dbReference type="ARBA" id="ARBA00031200"/>
    </source>
</evidence>
<evidence type="ECO:0000256" key="11">
    <source>
        <dbReference type="ARBA" id="ARBA00023134"/>
    </source>
</evidence>
<feature type="transmembrane region" description="Helical" evidence="15">
    <location>
        <begin position="344"/>
        <end position="369"/>
    </location>
</feature>
<dbReference type="RefSeq" id="WP_025206097.1">
    <property type="nucleotide sequence ID" value="NZ_CP007033.1"/>
</dbReference>
<evidence type="ECO:0000256" key="6">
    <source>
        <dbReference type="ARBA" id="ARBA00022692"/>
    </source>
</evidence>
<dbReference type="InterPro" id="IPR050860">
    <property type="entry name" value="FeoB_GTPase"/>
</dbReference>
<dbReference type="PANTHER" id="PTHR43185:SF1">
    <property type="entry name" value="FE(2+) TRANSPORTER FEOB"/>
    <property type="match status" value="1"/>
</dbReference>
<dbReference type="Proteomes" id="UP000018934">
    <property type="component" value="Chromosome"/>
</dbReference>
<reference evidence="17 18" key="1">
    <citation type="journal article" date="2013" name="Stand. Genomic Sci.">
        <title>Complete genome sequence of Dehalobacter restrictus PER-K23(T.).</title>
        <authorList>
            <person name="Kruse T."/>
            <person name="Maillard J."/>
            <person name="Goodwin L."/>
            <person name="Woyke T."/>
            <person name="Teshima H."/>
            <person name="Bruce D."/>
            <person name="Detter C."/>
            <person name="Tapia R."/>
            <person name="Han C."/>
            <person name="Huntemann M."/>
            <person name="Wei C.L."/>
            <person name="Han J."/>
            <person name="Chen A."/>
            <person name="Kyrpides N."/>
            <person name="Szeto E."/>
            <person name="Markowitz V."/>
            <person name="Ivanova N."/>
            <person name="Pagani I."/>
            <person name="Pati A."/>
            <person name="Pitluck S."/>
            <person name="Nolan M."/>
            <person name="Holliger C."/>
            <person name="Smidt H."/>
        </authorList>
    </citation>
    <scope>NUCLEOTIDE SEQUENCE [LARGE SCALE GENOMIC DNA]</scope>
    <source>
        <strain evidence="18">DSM 9455</strain>
    </source>
</reference>
<evidence type="ECO:0000256" key="5">
    <source>
        <dbReference type="ARBA" id="ARBA00022496"/>
    </source>
</evidence>
<organism evidence="17 18">
    <name type="scientific">Dehalobacter restrictus (strain DSM 9455 / PER-K23)</name>
    <dbReference type="NCBI Taxonomy" id="871738"/>
    <lineage>
        <taxon>Bacteria</taxon>
        <taxon>Bacillati</taxon>
        <taxon>Bacillota</taxon>
        <taxon>Clostridia</taxon>
        <taxon>Eubacteriales</taxon>
        <taxon>Desulfitobacteriaceae</taxon>
        <taxon>Dehalobacter</taxon>
    </lineage>
</organism>
<feature type="transmembrane region" description="Helical" evidence="15">
    <location>
        <begin position="318"/>
        <end position="337"/>
    </location>
</feature>
<comment type="similarity">
    <text evidence="15">Belongs to the TRAFAC class TrmE-Era-EngA-EngB-Septin-like GTPase superfamily. FeoB GTPase (TC 9.A.8) family.</text>
</comment>
<dbReference type="InterPro" id="IPR011642">
    <property type="entry name" value="Gate_dom"/>
</dbReference>
<dbReference type="CDD" id="cd01879">
    <property type="entry name" value="FeoB"/>
    <property type="match status" value="1"/>
</dbReference>
<keyword evidence="6 15" id="KW-0812">Transmembrane</keyword>
<feature type="transmembrane region" description="Helical" evidence="15">
    <location>
        <begin position="389"/>
        <end position="411"/>
    </location>
</feature>
<keyword evidence="10" id="KW-0406">Ion transport</keyword>
<feature type="transmembrane region" description="Helical" evidence="15">
    <location>
        <begin position="524"/>
        <end position="545"/>
    </location>
</feature>
<dbReference type="EMBL" id="CP007033">
    <property type="protein sequence ID" value="AHF10763.1"/>
    <property type="molecule type" value="Genomic_DNA"/>
</dbReference>
<dbReference type="Pfam" id="PF17910">
    <property type="entry name" value="FeoB_Cyto"/>
    <property type="match status" value="1"/>
</dbReference>
<dbReference type="Gene3D" id="1.10.287.1770">
    <property type="match status" value="1"/>
</dbReference>
<dbReference type="Pfam" id="PF02421">
    <property type="entry name" value="FeoB_N"/>
    <property type="match status" value="1"/>
</dbReference>
<keyword evidence="12 15" id="KW-0472">Membrane</keyword>
<keyword evidence="8 15" id="KW-1133">Transmembrane helix</keyword>
<evidence type="ECO:0000256" key="4">
    <source>
        <dbReference type="ARBA" id="ARBA00022475"/>
    </source>
</evidence>
<dbReference type="Pfam" id="PF07670">
    <property type="entry name" value="Gate"/>
    <property type="match status" value="2"/>
</dbReference>
<evidence type="ECO:0000256" key="3">
    <source>
        <dbReference type="ARBA" id="ARBA00022448"/>
    </source>
</evidence>
<keyword evidence="11 15" id="KW-0342">GTP-binding</keyword>
<feature type="domain" description="FeoB-type G" evidence="16">
    <location>
        <begin position="4"/>
        <end position="166"/>
    </location>
</feature>
<dbReference type="InterPro" id="IPR011640">
    <property type="entry name" value="Fe2_transport_prot_B_C"/>
</dbReference>
<comment type="function">
    <text evidence="1 15">Probable transporter of a GTP-driven Fe(2+) uptake system.</text>
</comment>
<keyword evidence="18" id="KW-1185">Reference proteome</keyword>
<dbReference type="InterPro" id="IPR041069">
    <property type="entry name" value="FeoB_Cyto"/>
</dbReference>
<keyword evidence="3 15" id="KW-0813">Transport</keyword>
<feature type="transmembrane region" description="Helical" evidence="15">
    <location>
        <begin position="557"/>
        <end position="581"/>
    </location>
</feature>
<feature type="transmembrane region" description="Helical" evidence="15">
    <location>
        <begin position="286"/>
        <end position="306"/>
    </location>
</feature>
<dbReference type="NCBIfam" id="TIGR00437">
    <property type="entry name" value="feoB"/>
    <property type="match status" value="1"/>
</dbReference>
<dbReference type="PANTHER" id="PTHR43185">
    <property type="entry name" value="FERROUS IRON TRANSPORT PROTEIN B"/>
    <property type="match status" value="1"/>
</dbReference>
<evidence type="ECO:0000313" key="18">
    <source>
        <dbReference type="Proteomes" id="UP000018934"/>
    </source>
</evidence>
<comment type="subcellular location">
    <subcellularLocation>
        <location evidence="2 15">Cell membrane</location>
        <topology evidence="2 15">Multi-pass membrane protein</topology>
    </subcellularLocation>
</comment>
<feature type="transmembrane region" description="Helical" evidence="15">
    <location>
        <begin position="649"/>
        <end position="672"/>
    </location>
</feature>
<protein>
    <recommendedName>
        <fullName evidence="13 14">Ferrous iron transport protein B</fullName>
    </recommendedName>
</protein>
<gene>
    <name evidence="17" type="ORF">DEHRE_12385</name>
</gene>
<dbReference type="InterPro" id="IPR003373">
    <property type="entry name" value="Fe2_transport_prot-B"/>
</dbReference>
<sequence>MEKNFTIALVGNPNCGKTSIFNALTGARQHVGNWPGVTVEKKEGTVSFNGNEISVIDLPGAYSLSASSEDEMVAVNYILQEKPDVVVNVIDSANLERNLYFTLQLIEMDTNVIIALNMTDEAVKKNIFINTAKLRDALGVSVVTTVATKNKGIWELLETSAAMKVKPGRPVQPDYWQTMNRESGALAEALVEEGIAGKESANLVAVRLLEDEAFAQTQIAGCPTLEKLADKEKDRITSRFGLEPGIYLADQRYIFIGQIIKDCVRRETPPQRDLTEMIDRVVTNKWIGIPLFFVIMFLLYQITMGLGNNVLGGYVDSAFGILGRYVSGLLVNAPVLAKSFVSDALIGGVGSVLVFVPMMFTMYFLISFLEDSGYMARAAYVMDRLMNAVGLHGKTAVAMIVGSGCNVAGIMSTRTLDSRKDRMIGILISPFISCSARLPVYALFAGAFFRGKTIGIIPLAGLVIFSLYLLGIMVAVAAGKILSETLFKQEKSYFVMELPPYRLPTLKSLIQHMWEKTESFVRKAGTVILGIVVLIWILSVFPVGVEPGSTESLLGKLGAVIAPVLSPAGFGSWQASVALLVGIGAKEAIIATFGLVYGAGEGMLGTVLAQHFTPLSAYAFMVMTLLYSPCAATIGIIKKETNSVKWTLFSVLYSLIIGWIAAVLIFQLGSLFI</sequence>
<keyword evidence="7" id="KW-0547">Nucleotide-binding</keyword>
<dbReference type="InterPro" id="IPR030389">
    <property type="entry name" value="G_FEOB_dom"/>
</dbReference>
<dbReference type="Gene3D" id="3.40.50.300">
    <property type="entry name" value="P-loop containing nucleotide triphosphate hydrolases"/>
    <property type="match status" value="1"/>
</dbReference>
<evidence type="ECO:0000313" key="17">
    <source>
        <dbReference type="EMBL" id="AHF10763.1"/>
    </source>
</evidence>
<feature type="transmembrane region" description="Helical" evidence="15">
    <location>
        <begin position="423"/>
        <end position="444"/>
    </location>
</feature>
<keyword evidence="5 15" id="KW-0410">Iron transport</keyword>
<evidence type="ECO:0000256" key="9">
    <source>
        <dbReference type="ARBA" id="ARBA00023004"/>
    </source>
</evidence>
<dbReference type="InterPro" id="IPR006073">
    <property type="entry name" value="GTP-bd"/>
</dbReference>
<evidence type="ECO:0000256" key="8">
    <source>
        <dbReference type="ARBA" id="ARBA00022989"/>
    </source>
</evidence>
<evidence type="ECO:0000256" key="10">
    <source>
        <dbReference type="ARBA" id="ARBA00023065"/>
    </source>
</evidence>
<dbReference type="SUPFAM" id="SSF52540">
    <property type="entry name" value="P-loop containing nucleoside triphosphate hydrolases"/>
    <property type="match status" value="1"/>
</dbReference>
<evidence type="ECO:0000256" key="14">
    <source>
        <dbReference type="NCBIfam" id="TIGR00437"/>
    </source>
</evidence>
<keyword evidence="4" id="KW-1003">Cell membrane</keyword>
<keyword evidence="9 15" id="KW-0408">Iron</keyword>
<dbReference type="InterPro" id="IPR027417">
    <property type="entry name" value="P-loop_NTPase"/>
</dbReference>
<feature type="transmembrane region" description="Helical" evidence="15">
    <location>
        <begin position="588"/>
        <end position="609"/>
    </location>
</feature>
<proteinExistence type="inferred from homology"/>
<name>A0ABM5P8D4_DEHRP</name>
<accession>A0ABM5P8D4</accession>
<evidence type="ECO:0000256" key="1">
    <source>
        <dbReference type="ARBA" id="ARBA00003926"/>
    </source>
</evidence>
<evidence type="ECO:0000256" key="12">
    <source>
        <dbReference type="ARBA" id="ARBA00023136"/>
    </source>
</evidence>
<dbReference type="PRINTS" id="PR00326">
    <property type="entry name" value="GTP1OBG"/>
</dbReference>
<evidence type="ECO:0000256" key="7">
    <source>
        <dbReference type="ARBA" id="ARBA00022741"/>
    </source>
</evidence>